<evidence type="ECO:0000256" key="3">
    <source>
        <dbReference type="PIRSR" id="PIRSR605511-2"/>
    </source>
</evidence>
<dbReference type="SUPFAM" id="SSF63829">
    <property type="entry name" value="Calcium-dependent phosphotriesterase"/>
    <property type="match status" value="1"/>
</dbReference>
<dbReference type="Pfam" id="PF08450">
    <property type="entry name" value="SGL"/>
    <property type="match status" value="1"/>
</dbReference>
<dbReference type="GO" id="GO:0019853">
    <property type="term" value="P:L-ascorbic acid biosynthetic process"/>
    <property type="evidence" value="ECO:0007669"/>
    <property type="project" value="TreeGrafter"/>
</dbReference>
<feature type="binding site" evidence="3">
    <location>
        <position position="158"/>
    </location>
    <ligand>
        <name>a divalent metal cation</name>
        <dbReference type="ChEBI" id="CHEBI:60240"/>
    </ligand>
</feature>
<feature type="domain" description="SMP-30/Gluconolactonase/LRE-like region" evidence="4">
    <location>
        <begin position="14"/>
        <end position="267"/>
    </location>
</feature>
<comment type="similarity">
    <text evidence="1">Belongs to the SMP-30/CGR1 family.</text>
</comment>
<comment type="cofactor">
    <cofactor evidence="3">
        <name>Zn(2+)</name>
        <dbReference type="ChEBI" id="CHEBI:29105"/>
    </cofactor>
    <text evidence="3">Binds 1 divalent metal cation per subunit.</text>
</comment>
<keyword evidence="3" id="KW-0479">Metal-binding</keyword>
<dbReference type="InterPro" id="IPR013658">
    <property type="entry name" value="SGL"/>
</dbReference>
<feature type="active site" description="Proton donor/acceptor" evidence="2">
    <location>
        <position position="208"/>
    </location>
</feature>
<dbReference type="InterPro" id="IPR011042">
    <property type="entry name" value="6-blade_b-propeller_TolB-like"/>
</dbReference>
<dbReference type="Proteomes" id="UP000539175">
    <property type="component" value="Unassembled WGS sequence"/>
</dbReference>
<evidence type="ECO:0000256" key="1">
    <source>
        <dbReference type="ARBA" id="ARBA00008853"/>
    </source>
</evidence>
<dbReference type="PRINTS" id="PR01790">
    <property type="entry name" value="SMP30FAMILY"/>
</dbReference>
<dbReference type="Gene3D" id="2.120.10.30">
    <property type="entry name" value="TolB, C-terminal domain"/>
    <property type="match status" value="1"/>
</dbReference>
<dbReference type="PANTHER" id="PTHR10907:SF47">
    <property type="entry name" value="REGUCALCIN"/>
    <property type="match status" value="1"/>
</dbReference>
<accession>A0A7X0EDB9</accession>
<keyword evidence="6" id="KW-1185">Reference proteome</keyword>
<comment type="caution">
    <text evidence="5">The sequence shown here is derived from an EMBL/GenBank/DDBJ whole genome shotgun (WGS) entry which is preliminary data.</text>
</comment>
<evidence type="ECO:0000259" key="4">
    <source>
        <dbReference type="Pfam" id="PF08450"/>
    </source>
</evidence>
<evidence type="ECO:0000313" key="5">
    <source>
        <dbReference type="EMBL" id="MBB6250184.1"/>
    </source>
</evidence>
<gene>
    <name evidence="5" type="ORF">FHS74_000725</name>
</gene>
<reference evidence="5 6" key="1">
    <citation type="submission" date="2020-08" db="EMBL/GenBank/DDBJ databases">
        <title>Genomic Encyclopedia of Type Strains, Phase IV (KMG-IV): sequencing the most valuable type-strain genomes for metagenomic binning, comparative biology and taxonomic classification.</title>
        <authorList>
            <person name="Goeker M."/>
        </authorList>
    </citation>
    <scope>NUCLEOTIDE SEQUENCE [LARGE SCALE GENOMIC DNA]</scope>
    <source>
        <strain evidence="5 6">DSM 22198</strain>
    </source>
</reference>
<protein>
    <submittedName>
        <fullName evidence="5">Sugar lactone lactonase YvrE</fullName>
    </submittedName>
</protein>
<evidence type="ECO:0000256" key="2">
    <source>
        <dbReference type="PIRSR" id="PIRSR605511-1"/>
    </source>
</evidence>
<organism evidence="5 6">
    <name type="scientific">Nitrospirillum iridis</name>
    <dbReference type="NCBI Taxonomy" id="765888"/>
    <lineage>
        <taxon>Bacteria</taxon>
        <taxon>Pseudomonadati</taxon>
        <taxon>Pseudomonadota</taxon>
        <taxon>Alphaproteobacteria</taxon>
        <taxon>Rhodospirillales</taxon>
        <taxon>Azospirillaceae</taxon>
        <taxon>Nitrospirillum</taxon>
    </lineage>
</organism>
<feature type="binding site" evidence="3">
    <location>
        <position position="208"/>
    </location>
    <ligand>
        <name>a divalent metal cation</name>
        <dbReference type="ChEBI" id="CHEBI:60240"/>
    </ligand>
</feature>
<keyword evidence="3" id="KW-0862">Zinc</keyword>
<dbReference type="AlphaFoldDB" id="A0A7X0EDB9"/>
<feature type="binding site" evidence="3">
    <location>
        <position position="110"/>
    </location>
    <ligand>
        <name>substrate</name>
    </ligand>
</feature>
<dbReference type="GO" id="GO:0004341">
    <property type="term" value="F:gluconolactonase activity"/>
    <property type="evidence" value="ECO:0007669"/>
    <property type="project" value="TreeGrafter"/>
</dbReference>
<dbReference type="GO" id="GO:0005509">
    <property type="term" value="F:calcium ion binding"/>
    <property type="evidence" value="ECO:0007669"/>
    <property type="project" value="TreeGrafter"/>
</dbReference>
<dbReference type="PANTHER" id="PTHR10907">
    <property type="entry name" value="REGUCALCIN"/>
    <property type="match status" value="1"/>
</dbReference>
<dbReference type="EMBL" id="JACIIZ010000002">
    <property type="protein sequence ID" value="MBB6250184.1"/>
    <property type="molecule type" value="Genomic_DNA"/>
</dbReference>
<evidence type="ECO:0000313" key="6">
    <source>
        <dbReference type="Proteomes" id="UP000539175"/>
    </source>
</evidence>
<feature type="binding site" evidence="3">
    <location>
        <position position="16"/>
    </location>
    <ligand>
        <name>a divalent metal cation</name>
        <dbReference type="ChEBI" id="CHEBI:60240"/>
    </ligand>
</feature>
<dbReference type="RefSeq" id="WP_184797533.1">
    <property type="nucleotide sequence ID" value="NZ_JACIIZ010000002.1"/>
</dbReference>
<sequence>MRHVTCVLDAQAQLGECPRWDAGGRDAGGRDAGTGVLYWVDIPAKTLHRFDPSSGQDVQRGFSQPAACLARHGAHGFALGMKDGFALLSDFGAEPEPLGAQVEETRPDNRFNDGRCDRLGRFWSGTLDGTKQHRNGTLYRLGIDGVVTEMATGFLTSNGIAFSPDDRTFYLADTPNHVIHAYDFDLASGRIANQRVFHQFPHGLGRPDGASVDAEGCYWTALYDGGRVVRLSPAGEILEEVAIPARLCTMIAFGGPDLKTAYVTTARQKLDDEELARHPQSGGIFSFRVDVPGLAEHKYGG</sequence>
<feature type="binding site" evidence="3">
    <location>
        <position position="112"/>
    </location>
    <ligand>
        <name>substrate</name>
    </ligand>
</feature>
<dbReference type="InterPro" id="IPR005511">
    <property type="entry name" value="SMP-30"/>
</dbReference>
<name>A0A7X0EDB9_9PROT</name>
<proteinExistence type="inferred from homology"/>